<dbReference type="GeneID" id="117652072"/>
<dbReference type="InterPro" id="IPR042770">
    <property type="entry name" value="RWDD4"/>
</dbReference>
<name>A0A6P9A514_THRPL</name>
<evidence type="ECO:0000313" key="5">
    <source>
        <dbReference type="RefSeq" id="XP_034252611.1"/>
    </source>
</evidence>
<dbReference type="InterPro" id="IPR016135">
    <property type="entry name" value="UBQ-conjugating_enzyme/RWD"/>
</dbReference>
<gene>
    <name evidence="4 5" type="primary">LOC117652072</name>
</gene>
<proteinExistence type="predicted"/>
<evidence type="ECO:0000259" key="2">
    <source>
        <dbReference type="PROSITE" id="PS50908"/>
    </source>
</evidence>
<dbReference type="PANTHER" id="PTHR21275:SF1">
    <property type="entry name" value="RWD DOMAIN-CONTAINING PROTEIN 4"/>
    <property type="match status" value="1"/>
</dbReference>
<evidence type="ECO:0000256" key="1">
    <source>
        <dbReference type="SAM" id="MobiDB-lite"/>
    </source>
</evidence>
<dbReference type="Gene3D" id="3.10.110.10">
    <property type="entry name" value="Ubiquitin Conjugating Enzyme"/>
    <property type="match status" value="1"/>
</dbReference>
<feature type="compositionally biased region" description="Basic and acidic residues" evidence="1">
    <location>
        <begin position="167"/>
        <end position="197"/>
    </location>
</feature>
<dbReference type="CDD" id="cd23817">
    <property type="entry name" value="RWD-RWDD4"/>
    <property type="match status" value="1"/>
</dbReference>
<feature type="domain" description="RWD" evidence="2">
    <location>
        <begin position="38"/>
        <end position="140"/>
    </location>
</feature>
<dbReference type="KEGG" id="tpal:117652072"/>
<feature type="region of interest" description="Disordered" evidence="1">
    <location>
        <begin position="163"/>
        <end position="197"/>
    </location>
</feature>
<dbReference type="PANTHER" id="PTHR21275">
    <property type="entry name" value="RWD DOMAIN-CONTAINING PROTEIN 4"/>
    <property type="match status" value="1"/>
</dbReference>
<organism evidence="4">
    <name type="scientific">Thrips palmi</name>
    <name type="common">Melon thrips</name>
    <dbReference type="NCBI Taxonomy" id="161013"/>
    <lineage>
        <taxon>Eukaryota</taxon>
        <taxon>Metazoa</taxon>
        <taxon>Ecdysozoa</taxon>
        <taxon>Arthropoda</taxon>
        <taxon>Hexapoda</taxon>
        <taxon>Insecta</taxon>
        <taxon>Pterygota</taxon>
        <taxon>Neoptera</taxon>
        <taxon>Paraneoptera</taxon>
        <taxon>Thysanoptera</taxon>
        <taxon>Terebrantia</taxon>
        <taxon>Thripoidea</taxon>
        <taxon>Thripidae</taxon>
        <taxon>Thrips</taxon>
    </lineage>
</organism>
<protein>
    <submittedName>
        <fullName evidence="4 5">RWD domain-containing protein 4 isoform X1</fullName>
    </submittedName>
</protein>
<dbReference type="SMART" id="SM00591">
    <property type="entry name" value="RWD"/>
    <property type="match status" value="1"/>
</dbReference>
<dbReference type="RefSeq" id="XP_034252610.1">
    <property type="nucleotide sequence ID" value="XM_034396719.1"/>
</dbReference>
<reference evidence="4 5" key="1">
    <citation type="submission" date="2025-04" db="UniProtKB">
        <authorList>
            <consortium name="RefSeq"/>
        </authorList>
    </citation>
    <scope>IDENTIFICATION</scope>
    <source>
        <tissue evidence="4 5">Total insect</tissue>
    </source>
</reference>
<dbReference type="Pfam" id="PF05773">
    <property type="entry name" value="RWD"/>
    <property type="match status" value="1"/>
</dbReference>
<dbReference type="SUPFAM" id="SSF54495">
    <property type="entry name" value="UBC-like"/>
    <property type="match status" value="1"/>
</dbReference>
<dbReference type="PROSITE" id="PS50908">
    <property type="entry name" value="RWD"/>
    <property type="match status" value="1"/>
</dbReference>
<dbReference type="Proteomes" id="UP000515158">
    <property type="component" value="Unplaced"/>
</dbReference>
<dbReference type="OrthoDB" id="10045773at2759"/>
<keyword evidence="3" id="KW-1185">Reference proteome</keyword>
<dbReference type="RefSeq" id="XP_034252611.1">
    <property type="nucleotide sequence ID" value="XM_034396720.1"/>
</dbReference>
<evidence type="ECO:0000313" key="4">
    <source>
        <dbReference type="RefSeq" id="XP_034252610.1"/>
    </source>
</evidence>
<dbReference type="AlphaFoldDB" id="A0A6P9A514"/>
<dbReference type="InterPro" id="IPR006575">
    <property type="entry name" value="RWD_dom"/>
</dbReference>
<sequence length="219" mass="25096">MFLLMHFYTCDTQWLRICSSPSNVTFLRIMSDAEQQTDEQEVLMSIYDGDPSFKQVSPTVYQYKYGDDGASRSFVLEISWGPTYPSVKPAFNLEAFYNRNLLPSVKETIISYIDTEAEQYLGMPVTYTIFESIKEKLDELLKEQPETLQSVTASMERVQLGASCATESDKPKEKKEHLTKAQKRRQWDKADSKGQKARGWDWVDVVKHLCQTGSKAETG</sequence>
<evidence type="ECO:0000313" key="3">
    <source>
        <dbReference type="Proteomes" id="UP000515158"/>
    </source>
</evidence>
<accession>A0A6P9A514</accession>